<accession>A0A242JVK2</accession>
<evidence type="ECO:0000256" key="1">
    <source>
        <dbReference type="ARBA" id="ARBA00007274"/>
    </source>
</evidence>
<dbReference type="RefSeq" id="WP_086285541.1">
    <property type="nucleotide sequence ID" value="NZ_NGMO01000005.1"/>
</dbReference>
<dbReference type="SUPFAM" id="SSF51161">
    <property type="entry name" value="Trimeric LpxA-like enzymes"/>
    <property type="match status" value="1"/>
</dbReference>
<dbReference type="PANTHER" id="PTHR23416:SF23">
    <property type="entry name" value="ACETYLTRANSFERASE C18B11.09C-RELATED"/>
    <property type="match status" value="1"/>
</dbReference>
<dbReference type="AlphaFoldDB" id="A0A242JVK2"/>
<dbReference type="EMBL" id="NGMO01000005">
    <property type="protein sequence ID" value="OTP06819.1"/>
    <property type="molecule type" value="Genomic_DNA"/>
</dbReference>
<dbReference type="InterPro" id="IPR051159">
    <property type="entry name" value="Hexapeptide_acetyltransf"/>
</dbReference>
<proteinExistence type="inferred from homology"/>
<organism evidence="4 5">
    <name type="scientific">Candidatus Enterococcus wittei</name>
    <dbReference type="NCBI Taxonomy" id="1987383"/>
    <lineage>
        <taxon>Bacteria</taxon>
        <taxon>Bacillati</taxon>
        <taxon>Bacillota</taxon>
        <taxon>Bacilli</taxon>
        <taxon>Lactobacillales</taxon>
        <taxon>Enterococcaceae</taxon>
        <taxon>Enterococcus</taxon>
    </lineage>
</organism>
<dbReference type="Proteomes" id="UP000194933">
    <property type="component" value="Unassembled WGS sequence"/>
</dbReference>
<evidence type="ECO:0000313" key="4">
    <source>
        <dbReference type="EMBL" id="OTP06819.1"/>
    </source>
</evidence>
<protein>
    <recommendedName>
        <fullName evidence="6">Acetyltransferase</fullName>
    </recommendedName>
</protein>
<sequence>MNRKYLINQLANQEILIGTPLYEQIHTIKKQNERPLMELNLQYRTNEEVLKWLEPVFGEKIDPSVVISLPFYSDFGSHILLGKDIFINQNVTFIDLGGITLEDRVLIGPNSQIITVNHLTQPKKRRGLMTKPVIIKENAWLGANVTVLPGVTIGENAIVAANSTVTKDVPSNTIVAGTPAKIIKTIEGEEYNG</sequence>
<comment type="similarity">
    <text evidence="1">Belongs to the transferase hexapeptide repeat family.</text>
</comment>
<keyword evidence="2" id="KW-0808">Transferase</keyword>
<comment type="caution">
    <text evidence="4">The sequence shown here is derived from an EMBL/GenBank/DDBJ whole genome shotgun (WGS) entry which is preliminary data.</text>
</comment>
<keyword evidence="5" id="KW-1185">Reference proteome</keyword>
<dbReference type="PANTHER" id="PTHR23416">
    <property type="entry name" value="SIALIC ACID SYNTHASE-RELATED"/>
    <property type="match status" value="1"/>
</dbReference>
<dbReference type="STRING" id="1987383.A5844_002493"/>
<dbReference type="InterPro" id="IPR018357">
    <property type="entry name" value="Hexapep_transf_CS"/>
</dbReference>
<dbReference type="InterPro" id="IPR011004">
    <property type="entry name" value="Trimer_LpxA-like_sf"/>
</dbReference>
<reference evidence="4 5" key="1">
    <citation type="submission" date="2017-05" db="EMBL/GenBank/DDBJ databases">
        <title>The Genome Sequence of Enterococcus sp. 10A9_DIV0425.</title>
        <authorList>
            <consortium name="The Broad Institute Genomics Platform"/>
            <consortium name="The Broad Institute Genomic Center for Infectious Diseases"/>
            <person name="Earl A."/>
            <person name="Manson A."/>
            <person name="Schwartman J."/>
            <person name="Gilmore M."/>
            <person name="Abouelleil A."/>
            <person name="Cao P."/>
            <person name="Chapman S."/>
            <person name="Cusick C."/>
            <person name="Shea T."/>
            <person name="Young S."/>
            <person name="Neafsey D."/>
            <person name="Nusbaum C."/>
            <person name="Birren B."/>
        </authorList>
    </citation>
    <scope>NUCLEOTIDE SEQUENCE [LARGE SCALE GENOMIC DNA]</scope>
    <source>
        <strain evidence="4 5">10A9_DIV0425</strain>
    </source>
</reference>
<gene>
    <name evidence="4" type="ORF">A5844_002493</name>
</gene>
<evidence type="ECO:0008006" key="6">
    <source>
        <dbReference type="Google" id="ProtNLM"/>
    </source>
</evidence>
<keyword evidence="3" id="KW-0677">Repeat</keyword>
<evidence type="ECO:0000313" key="5">
    <source>
        <dbReference type="Proteomes" id="UP000194933"/>
    </source>
</evidence>
<dbReference type="GO" id="GO:0008374">
    <property type="term" value="F:O-acyltransferase activity"/>
    <property type="evidence" value="ECO:0007669"/>
    <property type="project" value="TreeGrafter"/>
</dbReference>
<dbReference type="InterPro" id="IPR001451">
    <property type="entry name" value="Hexapep"/>
</dbReference>
<evidence type="ECO:0000256" key="2">
    <source>
        <dbReference type="ARBA" id="ARBA00022679"/>
    </source>
</evidence>
<dbReference type="Pfam" id="PF00132">
    <property type="entry name" value="Hexapep"/>
    <property type="match status" value="1"/>
</dbReference>
<dbReference type="Gene3D" id="2.160.10.10">
    <property type="entry name" value="Hexapeptide repeat proteins"/>
    <property type="match status" value="1"/>
</dbReference>
<evidence type="ECO:0000256" key="3">
    <source>
        <dbReference type="ARBA" id="ARBA00022737"/>
    </source>
</evidence>
<dbReference type="PROSITE" id="PS00101">
    <property type="entry name" value="HEXAPEP_TRANSFERASES"/>
    <property type="match status" value="1"/>
</dbReference>
<name>A0A242JVK2_9ENTE</name>